<dbReference type="Proteomes" id="UP001174909">
    <property type="component" value="Unassembled WGS sequence"/>
</dbReference>
<dbReference type="EMBL" id="CASHTH010001001">
    <property type="protein sequence ID" value="CAI8010007.1"/>
    <property type="molecule type" value="Genomic_DNA"/>
</dbReference>
<gene>
    <name evidence="2" type="ORF">GBAR_LOCUS6653</name>
</gene>
<feature type="region of interest" description="Disordered" evidence="1">
    <location>
        <begin position="1"/>
        <end position="81"/>
    </location>
</feature>
<dbReference type="PANTHER" id="PTHR31551:SF1">
    <property type="entry name" value="COILED-COIL DOMAIN-CONTAINING PROTEIN 12"/>
    <property type="match status" value="1"/>
</dbReference>
<name>A0AA35RH40_GEOBA</name>
<dbReference type="Pfam" id="PF08315">
    <property type="entry name" value="cwf18"/>
    <property type="match status" value="1"/>
</dbReference>
<dbReference type="InterPro" id="IPR013169">
    <property type="entry name" value="mRNA_splic_Cwf18-like"/>
</dbReference>
<dbReference type="GO" id="GO:0005684">
    <property type="term" value="C:U2-type spliceosomal complex"/>
    <property type="evidence" value="ECO:0007669"/>
    <property type="project" value="TreeGrafter"/>
</dbReference>
<reference evidence="2" key="1">
    <citation type="submission" date="2023-03" db="EMBL/GenBank/DDBJ databases">
        <authorList>
            <person name="Steffen K."/>
            <person name="Cardenas P."/>
        </authorList>
    </citation>
    <scope>NUCLEOTIDE SEQUENCE</scope>
</reference>
<dbReference type="GO" id="GO:0071014">
    <property type="term" value="C:post-mRNA release spliceosomal complex"/>
    <property type="evidence" value="ECO:0007669"/>
    <property type="project" value="TreeGrafter"/>
</dbReference>
<evidence type="ECO:0000313" key="2">
    <source>
        <dbReference type="EMBL" id="CAI8010007.1"/>
    </source>
</evidence>
<accession>A0AA35RH40</accession>
<feature type="non-terminal residue" evidence="2">
    <location>
        <position position="164"/>
    </location>
</feature>
<feature type="compositionally biased region" description="Basic residues" evidence="1">
    <location>
        <begin position="44"/>
        <end position="53"/>
    </location>
</feature>
<keyword evidence="3" id="KW-1185">Reference proteome</keyword>
<dbReference type="AlphaFoldDB" id="A0AA35RH40"/>
<dbReference type="PANTHER" id="PTHR31551">
    <property type="entry name" value="PRE-MRNA-SPLICING FACTOR CWF18"/>
    <property type="match status" value="1"/>
</dbReference>
<organism evidence="2 3">
    <name type="scientific">Geodia barretti</name>
    <name type="common">Barrett's horny sponge</name>
    <dbReference type="NCBI Taxonomy" id="519541"/>
    <lineage>
        <taxon>Eukaryota</taxon>
        <taxon>Metazoa</taxon>
        <taxon>Porifera</taxon>
        <taxon>Demospongiae</taxon>
        <taxon>Heteroscleromorpha</taxon>
        <taxon>Tetractinellida</taxon>
        <taxon>Astrophorina</taxon>
        <taxon>Geodiidae</taxon>
        <taxon>Geodia</taxon>
    </lineage>
</organism>
<sequence length="164" mass="18463">TLSDSSQDGGQSRRGNIRGAGAAETGQAESSKREEERPEERKLNAAKKPKLKFRSYNPQTEELKEKKLPKGRPENVEPQIQEQLEAAKTTDLGDINLANLAPKKVDWDLKRDIAKKLVKLERRTQRAIVELICERLQGEEEKEGDLESAVATTDREQLPDDDSD</sequence>
<protein>
    <submittedName>
        <fullName evidence="2">Coiled-coil domain-containing protein 12</fullName>
    </submittedName>
</protein>
<proteinExistence type="predicted"/>
<comment type="caution">
    <text evidence="2">The sequence shown here is derived from an EMBL/GenBank/DDBJ whole genome shotgun (WGS) entry which is preliminary data.</text>
</comment>
<feature type="compositionally biased region" description="Basic and acidic residues" evidence="1">
    <location>
        <begin position="61"/>
        <end position="75"/>
    </location>
</feature>
<evidence type="ECO:0000313" key="3">
    <source>
        <dbReference type="Proteomes" id="UP001174909"/>
    </source>
</evidence>
<feature type="region of interest" description="Disordered" evidence="1">
    <location>
        <begin position="139"/>
        <end position="164"/>
    </location>
</feature>
<evidence type="ECO:0000256" key="1">
    <source>
        <dbReference type="SAM" id="MobiDB-lite"/>
    </source>
</evidence>
<feature type="compositionally biased region" description="Polar residues" evidence="1">
    <location>
        <begin position="1"/>
        <end position="14"/>
    </location>
</feature>
<feature type="compositionally biased region" description="Basic and acidic residues" evidence="1">
    <location>
        <begin position="30"/>
        <end position="43"/>
    </location>
</feature>